<dbReference type="Gene3D" id="1.20.1250.20">
    <property type="entry name" value="MFS general substrate transporter like domains"/>
    <property type="match status" value="2"/>
</dbReference>
<evidence type="ECO:0000256" key="2">
    <source>
        <dbReference type="ARBA" id="ARBA00022692"/>
    </source>
</evidence>
<dbReference type="PANTHER" id="PTHR23518">
    <property type="entry name" value="C-METHYLTRANSFERASE"/>
    <property type="match status" value="1"/>
</dbReference>
<sequence>MYSTLRDVPHGLAEAGAASRPRRRRGAVGRVVLVLGLTSLLTDLSTEMVAAVLPLYLVLQAGLSPFQFGVVNGLNQAATAPVRLISGVLADRSARHREVAATGYAMSAVSRIGLLAAGGSPGLIGGAIAVDRLGKGIRTAPRDAMLSLATDQRALGTAFGVHRAMDTLGAMLGPVAAFGVLTAVAGGYDVVFVASAAIGAIGVAVLLLFTGRQPAAERRAPTVAPGGSLGARPAVDLATADAVAAPPASRGARARELAALVVDPRLRRILLAACVLALATIGDAFLYLKLQRTLDLPVRLFPLLAAGTAAAYLLAALPVGVLADRVGRRRVLLGGHGCLLAAYLTLLSPLPPTAMLVTCLALVGLYYAAADGVLAALTSAALPAGTRTTGLALVQTGVALGQFTASVAAGALWTAHGADTALAAVAGALAVALAVAAWALRQPRPGRTRAARRRRNRHGGAALPHIGGGSP</sequence>
<evidence type="ECO:0000259" key="7">
    <source>
        <dbReference type="PROSITE" id="PS50850"/>
    </source>
</evidence>
<feature type="transmembrane region" description="Helical" evidence="6">
    <location>
        <begin position="31"/>
        <end position="59"/>
    </location>
</feature>
<gene>
    <name evidence="8" type="ORF">I7412_20545</name>
</gene>
<feature type="domain" description="Major facilitator superfamily (MFS) profile" evidence="7">
    <location>
        <begin position="31"/>
        <end position="444"/>
    </location>
</feature>
<dbReference type="CDD" id="cd17370">
    <property type="entry name" value="MFS_MJ1317_like"/>
    <property type="match status" value="1"/>
</dbReference>
<comment type="caution">
    <text evidence="8">The sequence shown here is derived from an EMBL/GenBank/DDBJ whole genome shotgun (WGS) entry which is preliminary data.</text>
</comment>
<dbReference type="InterPro" id="IPR005829">
    <property type="entry name" value="Sugar_transporter_CS"/>
</dbReference>
<dbReference type="GO" id="GO:0022857">
    <property type="term" value="F:transmembrane transporter activity"/>
    <property type="evidence" value="ECO:0007669"/>
    <property type="project" value="InterPro"/>
</dbReference>
<evidence type="ECO:0000256" key="4">
    <source>
        <dbReference type="ARBA" id="ARBA00023136"/>
    </source>
</evidence>
<evidence type="ECO:0000256" key="6">
    <source>
        <dbReference type="SAM" id="Phobius"/>
    </source>
</evidence>
<organism evidence="8 9">
    <name type="scientific">Frankia nepalensis</name>
    <dbReference type="NCBI Taxonomy" id="1836974"/>
    <lineage>
        <taxon>Bacteria</taxon>
        <taxon>Bacillati</taxon>
        <taxon>Actinomycetota</taxon>
        <taxon>Actinomycetes</taxon>
        <taxon>Frankiales</taxon>
        <taxon>Frankiaceae</taxon>
        <taxon>Frankia</taxon>
    </lineage>
</organism>
<feature type="transmembrane region" description="Helical" evidence="6">
    <location>
        <begin position="269"/>
        <end position="288"/>
    </location>
</feature>
<dbReference type="InterPro" id="IPR020846">
    <property type="entry name" value="MFS_dom"/>
</dbReference>
<feature type="transmembrane region" description="Helical" evidence="6">
    <location>
        <begin position="191"/>
        <end position="209"/>
    </location>
</feature>
<protein>
    <submittedName>
        <fullName evidence="8">MFS transporter</fullName>
    </submittedName>
</protein>
<keyword evidence="9" id="KW-1185">Reference proteome</keyword>
<evidence type="ECO:0000313" key="8">
    <source>
        <dbReference type="EMBL" id="MBL7629513.1"/>
    </source>
</evidence>
<reference evidence="8" key="1">
    <citation type="submission" date="2020-12" db="EMBL/GenBank/DDBJ databases">
        <title>Genomic characterization of non-nitrogen-fixing Frankia strains.</title>
        <authorList>
            <person name="Carlos-Shanley C."/>
            <person name="Guerra T."/>
            <person name="Hahn D."/>
        </authorList>
    </citation>
    <scope>NUCLEOTIDE SEQUENCE</scope>
    <source>
        <strain evidence="8">CN6</strain>
    </source>
</reference>
<name>A0A937RN63_9ACTN</name>
<dbReference type="GO" id="GO:0005886">
    <property type="term" value="C:plasma membrane"/>
    <property type="evidence" value="ECO:0007669"/>
    <property type="project" value="UniProtKB-SubCell"/>
</dbReference>
<dbReference type="AlphaFoldDB" id="A0A937RN63"/>
<dbReference type="Proteomes" id="UP000604475">
    <property type="component" value="Unassembled WGS sequence"/>
</dbReference>
<feature type="transmembrane region" description="Helical" evidence="6">
    <location>
        <begin position="300"/>
        <end position="323"/>
    </location>
</feature>
<dbReference type="PROSITE" id="PS50850">
    <property type="entry name" value="MFS"/>
    <property type="match status" value="1"/>
</dbReference>
<feature type="transmembrane region" description="Helical" evidence="6">
    <location>
        <begin position="354"/>
        <end position="378"/>
    </location>
</feature>
<dbReference type="RefSeq" id="WP_203004453.1">
    <property type="nucleotide sequence ID" value="NZ_JADWYU010000217.1"/>
</dbReference>
<feature type="compositionally biased region" description="Basic residues" evidence="5">
    <location>
        <begin position="445"/>
        <end position="458"/>
    </location>
</feature>
<evidence type="ECO:0000256" key="5">
    <source>
        <dbReference type="SAM" id="MobiDB-lite"/>
    </source>
</evidence>
<evidence type="ECO:0000256" key="1">
    <source>
        <dbReference type="ARBA" id="ARBA00004651"/>
    </source>
</evidence>
<feature type="transmembrane region" description="Helical" evidence="6">
    <location>
        <begin position="168"/>
        <end position="185"/>
    </location>
</feature>
<feature type="transmembrane region" description="Helical" evidence="6">
    <location>
        <begin position="330"/>
        <end position="348"/>
    </location>
</feature>
<keyword evidence="4 6" id="KW-0472">Membrane</keyword>
<comment type="subcellular location">
    <subcellularLocation>
        <location evidence="1">Cell membrane</location>
        <topology evidence="1">Multi-pass membrane protein</topology>
    </subcellularLocation>
</comment>
<keyword evidence="3 6" id="KW-1133">Transmembrane helix</keyword>
<proteinExistence type="predicted"/>
<dbReference type="InterPro" id="IPR036259">
    <property type="entry name" value="MFS_trans_sf"/>
</dbReference>
<dbReference type="PANTHER" id="PTHR23518:SF2">
    <property type="entry name" value="MAJOR FACILITATOR SUPERFAMILY TRANSPORTER"/>
    <property type="match status" value="1"/>
</dbReference>
<keyword evidence="2 6" id="KW-0812">Transmembrane</keyword>
<dbReference type="PROSITE" id="PS00216">
    <property type="entry name" value="SUGAR_TRANSPORT_1"/>
    <property type="match status" value="1"/>
</dbReference>
<feature type="transmembrane region" description="Helical" evidence="6">
    <location>
        <begin position="390"/>
        <end position="415"/>
    </location>
</feature>
<dbReference type="SUPFAM" id="SSF103473">
    <property type="entry name" value="MFS general substrate transporter"/>
    <property type="match status" value="1"/>
</dbReference>
<dbReference type="Pfam" id="PF07690">
    <property type="entry name" value="MFS_1"/>
    <property type="match status" value="1"/>
</dbReference>
<evidence type="ECO:0000256" key="3">
    <source>
        <dbReference type="ARBA" id="ARBA00022989"/>
    </source>
</evidence>
<feature type="region of interest" description="Disordered" evidence="5">
    <location>
        <begin position="445"/>
        <end position="471"/>
    </location>
</feature>
<feature type="transmembrane region" description="Helical" evidence="6">
    <location>
        <begin position="421"/>
        <end position="440"/>
    </location>
</feature>
<dbReference type="EMBL" id="JAEACQ010000230">
    <property type="protein sequence ID" value="MBL7629513.1"/>
    <property type="molecule type" value="Genomic_DNA"/>
</dbReference>
<feature type="transmembrane region" description="Helical" evidence="6">
    <location>
        <begin position="112"/>
        <end position="130"/>
    </location>
</feature>
<accession>A0A937RN63</accession>
<dbReference type="InterPro" id="IPR011701">
    <property type="entry name" value="MFS"/>
</dbReference>
<evidence type="ECO:0000313" key="9">
    <source>
        <dbReference type="Proteomes" id="UP000604475"/>
    </source>
</evidence>